<feature type="binding site" evidence="5">
    <location>
        <position position="41"/>
    </location>
    <ligand>
        <name>ATP</name>
        <dbReference type="ChEBI" id="CHEBI:30616"/>
    </ligand>
</feature>
<protein>
    <recommendedName>
        <fullName evidence="8">Protein kinase domain-containing protein</fullName>
    </recommendedName>
</protein>
<evidence type="ECO:0000256" key="6">
    <source>
        <dbReference type="RuleBase" id="RU000304"/>
    </source>
</evidence>
<dbReference type="Pfam" id="PF00069">
    <property type="entry name" value="Pkinase"/>
    <property type="match status" value="1"/>
</dbReference>
<sequence length="374" mass="42187">MYAYKDLQKATNNFHDNMKLGQGAFGAVYKGVLDGSEIAVKVLLPEVQQGMEEFSNEIVLVTSMRHKNLVKLKGCCFGDREQRILVYEFVENNNLAEVIFERKGCHNMDWPTRKNICIGIANGLKYLHQDVQPPIVHRDIKPANILLDKNLNAKIVDFGLARLFPKIGSLVETSNIVGTMGYLAPEYISLGQLSEKVDVYSFGVVLLEIVSGRRSIDHKFDGDQIFLLNWAWRLHEEDKLLDIMDRKLNDSYVYEDILRSIKVGLLCVQVTPSRRPSMDKVVAMLEGNMEIEVVIKESQYRNANYDPFLTNDKSSNVYLNINEKSNSDKKPLLGLGDQKTKPSHISSYSYGNTSNASQVNSGGGFIELSDAKPR</sequence>
<evidence type="ECO:0000313" key="10">
    <source>
        <dbReference type="Proteomes" id="UP001497522"/>
    </source>
</evidence>
<dbReference type="Gene3D" id="1.10.510.10">
    <property type="entry name" value="Transferase(Phosphotransferase) domain 1"/>
    <property type="match status" value="1"/>
</dbReference>
<dbReference type="SUPFAM" id="SSF56112">
    <property type="entry name" value="Protein kinase-like (PK-like)"/>
    <property type="match status" value="1"/>
</dbReference>
<dbReference type="InterPro" id="IPR011009">
    <property type="entry name" value="Kinase-like_dom_sf"/>
</dbReference>
<evidence type="ECO:0000256" key="4">
    <source>
        <dbReference type="ARBA" id="ARBA00022840"/>
    </source>
</evidence>
<keyword evidence="10" id="KW-1185">Reference proteome</keyword>
<evidence type="ECO:0000256" key="3">
    <source>
        <dbReference type="ARBA" id="ARBA00022777"/>
    </source>
</evidence>
<comment type="similarity">
    <text evidence="6">Belongs to the protein kinase superfamily.</text>
</comment>
<evidence type="ECO:0000256" key="7">
    <source>
        <dbReference type="SAM" id="MobiDB-lite"/>
    </source>
</evidence>
<dbReference type="SMART" id="SM00220">
    <property type="entry name" value="S_TKc"/>
    <property type="match status" value="1"/>
</dbReference>
<proteinExistence type="inferred from homology"/>
<feature type="region of interest" description="Disordered" evidence="7">
    <location>
        <begin position="329"/>
        <end position="374"/>
    </location>
</feature>
<keyword evidence="2 5" id="KW-0547">Nucleotide-binding</keyword>
<dbReference type="PROSITE" id="PS00108">
    <property type="entry name" value="PROTEIN_KINASE_ST"/>
    <property type="match status" value="1"/>
</dbReference>
<keyword evidence="3" id="KW-0418">Kinase</keyword>
<feature type="domain" description="Protein kinase" evidence="8">
    <location>
        <begin position="14"/>
        <end position="309"/>
    </location>
</feature>
<name>A0ABP1BNH4_9BRYO</name>
<dbReference type="PROSITE" id="PS50011">
    <property type="entry name" value="PROTEIN_KINASE_DOM"/>
    <property type="match status" value="1"/>
</dbReference>
<keyword evidence="6" id="KW-0723">Serine/threonine-protein kinase</keyword>
<keyword evidence="1" id="KW-0808">Transferase</keyword>
<evidence type="ECO:0000256" key="5">
    <source>
        <dbReference type="PROSITE-ProRule" id="PRU10141"/>
    </source>
</evidence>
<evidence type="ECO:0000259" key="8">
    <source>
        <dbReference type="PROSITE" id="PS50011"/>
    </source>
</evidence>
<dbReference type="Proteomes" id="UP001497522">
    <property type="component" value="Chromosome 6"/>
</dbReference>
<dbReference type="InterPro" id="IPR008271">
    <property type="entry name" value="Ser/Thr_kinase_AS"/>
</dbReference>
<dbReference type="EMBL" id="OZ023707">
    <property type="protein sequence ID" value="CAK9877569.1"/>
    <property type="molecule type" value="Genomic_DNA"/>
</dbReference>
<gene>
    <name evidence="9" type="ORF">CSSPJE1EN2_LOCUS19394</name>
</gene>
<keyword evidence="4 5" id="KW-0067">ATP-binding</keyword>
<dbReference type="InterPro" id="IPR052059">
    <property type="entry name" value="CR_Ser/Thr_kinase"/>
</dbReference>
<dbReference type="PANTHER" id="PTHR47973">
    <property type="entry name" value="CYSTEINE-RICH RECEPTOR-LIKE PROTEIN KINASE 3"/>
    <property type="match status" value="1"/>
</dbReference>
<dbReference type="InterPro" id="IPR000719">
    <property type="entry name" value="Prot_kinase_dom"/>
</dbReference>
<evidence type="ECO:0000313" key="9">
    <source>
        <dbReference type="EMBL" id="CAK9877569.1"/>
    </source>
</evidence>
<evidence type="ECO:0000256" key="1">
    <source>
        <dbReference type="ARBA" id="ARBA00022679"/>
    </source>
</evidence>
<accession>A0ABP1BNH4</accession>
<reference evidence="9" key="1">
    <citation type="submission" date="2024-03" db="EMBL/GenBank/DDBJ databases">
        <authorList>
            <consortium name="ELIXIR-Norway"/>
            <consortium name="Elixir Norway"/>
        </authorList>
    </citation>
    <scope>NUCLEOTIDE SEQUENCE</scope>
</reference>
<dbReference type="Gene3D" id="3.30.200.20">
    <property type="entry name" value="Phosphorylase Kinase, domain 1"/>
    <property type="match status" value="1"/>
</dbReference>
<evidence type="ECO:0000256" key="2">
    <source>
        <dbReference type="ARBA" id="ARBA00022741"/>
    </source>
</evidence>
<dbReference type="CDD" id="cd14066">
    <property type="entry name" value="STKc_IRAK"/>
    <property type="match status" value="1"/>
</dbReference>
<dbReference type="PROSITE" id="PS00107">
    <property type="entry name" value="PROTEIN_KINASE_ATP"/>
    <property type="match status" value="1"/>
</dbReference>
<organism evidence="9 10">
    <name type="scientific">Sphagnum jensenii</name>
    <dbReference type="NCBI Taxonomy" id="128206"/>
    <lineage>
        <taxon>Eukaryota</taxon>
        <taxon>Viridiplantae</taxon>
        <taxon>Streptophyta</taxon>
        <taxon>Embryophyta</taxon>
        <taxon>Bryophyta</taxon>
        <taxon>Sphagnophytina</taxon>
        <taxon>Sphagnopsida</taxon>
        <taxon>Sphagnales</taxon>
        <taxon>Sphagnaceae</taxon>
        <taxon>Sphagnum</taxon>
    </lineage>
</organism>
<dbReference type="InterPro" id="IPR017441">
    <property type="entry name" value="Protein_kinase_ATP_BS"/>
</dbReference>
<feature type="compositionally biased region" description="Polar residues" evidence="7">
    <location>
        <begin position="343"/>
        <end position="360"/>
    </location>
</feature>